<evidence type="ECO:0000313" key="2">
    <source>
        <dbReference type="EMBL" id="TKS81496.1"/>
    </source>
</evidence>
<dbReference type="Proteomes" id="UP000298787">
    <property type="component" value="Chromosome 13"/>
</dbReference>
<organism evidence="2 3">
    <name type="scientific">Collichthys lucidus</name>
    <name type="common">Big head croaker</name>
    <name type="synonym">Sciaena lucida</name>
    <dbReference type="NCBI Taxonomy" id="240159"/>
    <lineage>
        <taxon>Eukaryota</taxon>
        <taxon>Metazoa</taxon>
        <taxon>Chordata</taxon>
        <taxon>Craniata</taxon>
        <taxon>Vertebrata</taxon>
        <taxon>Euteleostomi</taxon>
        <taxon>Actinopterygii</taxon>
        <taxon>Neopterygii</taxon>
        <taxon>Teleostei</taxon>
        <taxon>Neoteleostei</taxon>
        <taxon>Acanthomorphata</taxon>
        <taxon>Eupercaria</taxon>
        <taxon>Sciaenidae</taxon>
        <taxon>Collichthys</taxon>
    </lineage>
</organism>
<protein>
    <submittedName>
        <fullName evidence="2">Uncharacterized protein</fullName>
    </submittedName>
</protein>
<name>A0A4U5V1D3_COLLU</name>
<dbReference type="AlphaFoldDB" id="A0A4U5V1D3"/>
<feature type="region of interest" description="Disordered" evidence="1">
    <location>
        <begin position="101"/>
        <end position="131"/>
    </location>
</feature>
<proteinExistence type="predicted"/>
<sequence>MASLITAHLFSVTAFKVSTAMRNISEIEKQSLSRPALRRVDQSGTLKQTLILKYRRITARLSSPVVAVWLSSPPVYQSNKPVHRATHTVYVHRKCPESDYGGRQHCPNIGTGLSGGFQTDKPESPAPYPQH</sequence>
<evidence type="ECO:0000313" key="3">
    <source>
        <dbReference type="Proteomes" id="UP000298787"/>
    </source>
</evidence>
<gene>
    <name evidence="2" type="ORF">D9C73_015601</name>
</gene>
<evidence type="ECO:0000256" key="1">
    <source>
        <dbReference type="SAM" id="MobiDB-lite"/>
    </source>
</evidence>
<accession>A0A4U5V1D3</accession>
<keyword evidence="3" id="KW-1185">Reference proteome</keyword>
<dbReference type="EMBL" id="CM014090">
    <property type="protein sequence ID" value="TKS81496.1"/>
    <property type="molecule type" value="Genomic_DNA"/>
</dbReference>
<reference evidence="2 3" key="1">
    <citation type="submission" date="2019-01" db="EMBL/GenBank/DDBJ databases">
        <title>Genome Assembly of Collichthys lucidus.</title>
        <authorList>
            <person name="Cai M."/>
            <person name="Xiao S."/>
        </authorList>
    </citation>
    <scope>NUCLEOTIDE SEQUENCE [LARGE SCALE GENOMIC DNA]</scope>
    <source>
        <strain evidence="2">JT15FE1705JMU</strain>
        <tissue evidence="2">Muscle</tissue>
    </source>
</reference>